<dbReference type="PANTHER" id="PTHR46082:SF11">
    <property type="entry name" value="AAA+ ATPASE DOMAIN-CONTAINING PROTEIN-RELATED"/>
    <property type="match status" value="1"/>
</dbReference>
<evidence type="ECO:0000313" key="2">
    <source>
        <dbReference type="EMBL" id="KAH8697408.1"/>
    </source>
</evidence>
<dbReference type="SUPFAM" id="SSF52540">
    <property type="entry name" value="P-loop containing nucleoside triphosphate hydrolases"/>
    <property type="match status" value="1"/>
</dbReference>
<dbReference type="EMBL" id="JAJTJA010000006">
    <property type="protein sequence ID" value="KAH8697408.1"/>
    <property type="molecule type" value="Genomic_DNA"/>
</dbReference>
<dbReference type="InterPro" id="IPR016024">
    <property type="entry name" value="ARM-type_fold"/>
</dbReference>
<organism evidence="2 3">
    <name type="scientific">Talaromyces proteolyticus</name>
    <dbReference type="NCBI Taxonomy" id="1131652"/>
    <lineage>
        <taxon>Eukaryota</taxon>
        <taxon>Fungi</taxon>
        <taxon>Dikarya</taxon>
        <taxon>Ascomycota</taxon>
        <taxon>Pezizomycotina</taxon>
        <taxon>Eurotiomycetes</taxon>
        <taxon>Eurotiomycetidae</taxon>
        <taxon>Eurotiales</taxon>
        <taxon>Trichocomaceae</taxon>
        <taxon>Talaromyces</taxon>
        <taxon>Talaromyces sect. Bacilispori</taxon>
    </lineage>
</organism>
<dbReference type="InterPro" id="IPR053137">
    <property type="entry name" value="NLR-like"/>
</dbReference>
<dbReference type="GO" id="GO:0009116">
    <property type="term" value="P:nucleoside metabolic process"/>
    <property type="evidence" value="ECO:0007669"/>
    <property type="project" value="InterPro"/>
</dbReference>
<evidence type="ECO:0000313" key="3">
    <source>
        <dbReference type="Proteomes" id="UP001201262"/>
    </source>
</evidence>
<dbReference type="GeneID" id="70246420"/>
<dbReference type="Gene3D" id="1.25.10.10">
    <property type="entry name" value="Leucine-rich Repeat Variant"/>
    <property type="match status" value="1"/>
</dbReference>
<dbReference type="SUPFAM" id="SSF48371">
    <property type="entry name" value="ARM repeat"/>
    <property type="match status" value="2"/>
</dbReference>
<keyword evidence="3" id="KW-1185">Reference proteome</keyword>
<dbReference type="RefSeq" id="XP_046072109.1">
    <property type="nucleotide sequence ID" value="XM_046216133.1"/>
</dbReference>
<sequence length="1535" mass="175337">MAASTKRRLSRESYDVAILCPLEVELTPVKCLMDEEHARLPPVRGDSNCYTLGQLSGHNVVVASLPAGYQGKVSAANVANGISKSFPSITLRLLVGIGGGIPSIRHDIRLGDVVISTPSGDKGGVVEYDLGKSTITGFQRKGYLCPPPTEWLAVLGQMRSDHRIHGSKVSQFIQDILQKYPQLSEYSRPLDSPDVLFNSKYHHKSKKSTCEECDKSQIVERPVRGNYVHYGLIASGDRVIKNASEREKIAKSLDDVLCFEMEAAGLMNDFRCIVIRGISDYADSHKNDRWQPYAALAAAGVAKELLGYIHPTQAGLSSVSSVGVFEILKNAYSAQSRLQILRISGASLPMKECYINLSVIRISANKKHTSIQDRNRPWLNMGSEYTSNNENLLLDNLFEHIKDSNGKLKPVKRILIQGHAGVGKTTLCKKIVYEFLYGSMWHDLFDWVVWIPLRRLKQSADRTSYNLGDFLYEEYFFQHPDGRSLAQKAWEILEVMNSRNRCLFLLDGLDEVWHEWETGQAMRKFLHNILEMPWTIVTTRPYASGQHFVTDIDLEAETVGFQRQQILSYVNNSEIVADRSIAEDILTFLKVNPQLETFFAIPIQLDAMCYSWNTGFLSDSSKTMTSIYQAVVLKLWQKDIVRLQKKWNEKQITEEVARCFQDHQIERVAQEEVAIVEILAFTGLYNNLIEFNPRDRAHIYQLTPSQKEQAPLSEHIIEYLSFLRSSNQPMEKGVRDYYFLHLTFQEFFAARYFVRHWLGSEEMSCLTVMGARPQTSLITPLSFLQKEKYSPRYRIFWQFTSGLLEAGWGQITPTRDPLNYFFECVDDEPRDLLGLLHHRLIISCLGEVPRWEASDTGKNTNLIEYRQLQWALLLYKLFHRDWSAFHRLPDHLLLRILDDGPETMLVDVMKTIRGRPYLSLPILRAACSLLETSKSKELKVEAFSVLVYHHKSLSASDICLLIRYLWNVDPIMTYDSLSSIQFCQDVPESILHFLVDIIDTSRGRLHALVKRFLRRQCLPEAIIHRIALLIDHAPAETSRLASGCIGYTSTPSSETFRLLEKMIVHQSDFVFINTQRFIQHVQAFPEEFVMNFVQRLGGTNEIIRRRAARLFTCSNRVKPEALYDALFSLIHENEDELRRDAILGIFSGTCPPERLIKPMLLLLEGKQKKPKLDLLIAFKSCTYDLKGSWPENVVDSMIRLLASDDCELRCGALEVLSKDVFSHFQDFEILTRLFFDGDEREKGLILDCLRRPGLPLHTIEGVSEYIIYGGESNIDKVIAVLSCQDNLSLRVFQNLVQLLRRDDLDAMQKVVLLFRNRSDLPSEILEVLLQYFGDENRDTDPDIDEFFSDRVCLPDEMLTALSQVVINGPPLAKVKAMSVIWGHKSVRDISDTLISFLAVDDVRIQNAAMWALVNSWSVLPAKTTKAVLTHFKNDISGIFDPDILQYLIDPCMDTLPSLLMHLDVDYLKIMILSLTYNALFSTYPNFSLYIHDGKLFVDTSEDLSETAFENAEHEAEFRCRIQDAREAIGIYLPNA</sequence>
<dbReference type="Gene3D" id="3.40.50.300">
    <property type="entry name" value="P-loop containing nucleotide triphosphate hydrolases"/>
    <property type="match status" value="1"/>
</dbReference>
<dbReference type="SUPFAM" id="SSF53167">
    <property type="entry name" value="Purine and uridine phosphorylases"/>
    <property type="match status" value="1"/>
</dbReference>
<dbReference type="InterPro" id="IPR027417">
    <property type="entry name" value="P-loop_NTPase"/>
</dbReference>
<dbReference type="Gene3D" id="3.40.50.1580">
    <property type="entry name" value="Nucleoside phosphorylase domain"/>
    <property type="match status" value="1"/>
</dbReference>
<dbReference type="Proteomes" id="UP001201262">
    <property type="component" value="Unassembled WGS sequence"/>
</dbReference>
<dbReference type="InterPro" id="IPR007111">
    <property type="entry name" value="NACHT_NTPase"/>
</dbReference>
<dbReference type="InterPro" id="IPR000845">
    <property type="entry name" value="Nucleoside_phosphorylase_d"/>
</dbReference>
<dbReference type="Pfam" id="PF05729">
    <property type="entry name" value="NACHT"/>
    <property type="match status" value="1"/>
</dbReference>
<feature type="domain" description="NACHT" evidence="1">
    <location>
        <begin position="412"/>
        <end position="512"/>
    </location>
</feature>
<name>A0AAD4KRS1_9EURO</name>
<dbReference type="PANTHER" id="PTHR46082">
    <property type="entry name" value="ATP/GTP-BINDING PROTEIN-RELATED"/>
    <property type="match status" value="1"/>
</dbReference>
<dbReference type="InterPro" id="IPR055496">
    <property type="entry name" value="DUF7068"/>
</dbReference>
<accession>A0AAD4KRS1</accession>
<dbReference type="PROSITE" id="PS50837">
    <property type="entry name" value="NACHT"/>
    <property type="match status" value="1"/>
</dbReference>
<dbReference type="InterPro" id="IPR035994">
    <property type="entry name" value="Nucleoside_phosphorylase_sf"/>
</dbReference>
<reference evidence="2" key="1">
    <citation type="submission" date="2021-12" db="EMBL/GenBank/DDBJ databases">
        <title>Convergent genome expansion in fungi linked to evolution of root-endophyte symbiosis.</title>
        <authorList>
            <consortium name="DOE Joint Genome Institute"/>
            <person name="Ke Y.-H."/>
            <person name="Bonito G."/>
            <person name="Liao H.-L."/>
            <person name="Looney B."/>
            <person name="Rojas-Flechas A."/>
            <person name="Nash J."/>
            <person name="Hameed K."/>
            <person name="Schadt C."/>
            <person name="Martin F."/>
            <person name="Crous P.W."/>
            <person name="Miettinen O."/>
            <person name="Magnuson J.K."/>
            <person name="Labbe J."/>
            <person name="Jacobson D."/>
            <person name="Doktycz M.J."/>
            <person name="Veneault-Fourrey C."/>
            <person name="Kuo A."/>
            <person name="Mondo S."/>
            <person name="Calhoun S."/>
            <person name="Riley R."/>
            <person name="Ohm R."/>
            <person name="LaButti K."/>
            <person name="Andreopoulos B."/>
            <person name="Pangilinan J."/>
            <person name="Nolan M."/>
            <person name="Tritt A."/>
            <person name="Clum A."/>
            <person name="Lipzen A."/>
            <person name="Daum C."/>
            <person name="Barry K."/>
            <person name="Grigoriev I.V."/>
            <person name="Vilgalys R."/>
        </authorList>
    </citation>
    <scope>NUCLEOTIDE SEQUENCE</scope>
    <source>
        <strain evidence="2">PMI_201</strain>
    </source>
</reference>
<protein>
    <recommendedName>
        <fullName evidence="1">NACHT domain-containing protein</fullName>
    </recommendedName>
</protein>
<dbReference type="InterPro" id="IPR011989">
    <property type="entry name" value="ARM-like"/>
</dbReference>
<proteinExistence type="predicted"/>
<gene>
    <name evidence="2" type="ORF">BGW36DRAFT_378643</name>
</gene>
<dbReference type="GO" id="GO:0003824">
    <property type="term" value="F:catalytic activity"/>
    <property type="evidence" value="ECO:0007669"/>
    <property type="project" value="InterPro"/>
</dbReference>
<dbReference type="Pfam" id="PF23238">
    <property type="entry name" value="DUF7068"/>
    <property type="match status" value="1"/>
</dbReference>
<evidence type="ECO:0000259" key="1">
    <source>
        <dbReference type="PROSITE" id="PS50837"/>
    </source>
</evidence>
<comment type="caution">
    <text evidence="2">The sequence shown here is derived from an EMBL/GenBank/DDBJ whole genome shotgun (WGS) entry which is preliminary data.</text>
</comment>
<dbReference type="Pfam" id="PF01048">
    <property type="entry name" value="PNP_UDP_1"/>
    <property type="match status" value="1"/>
</dbReference>